<evidence type="ECO:0000313" key="12">
    <source>
        <dbReference type="EMBL" id="OWR49387.1"/>
    </source>
</evidence>
<dbReference type="FunFam" id="3.30.160.60:FF:000446">
    <property type="entry name" value="Zinc finger protein"/>
    <property type="match status" value="1"/>
</dbReference>
<dbReference type="PROSITE" id="PS50157">
    <property type="entry name" value="ZINC_FINGER_C2H2_2"/>
    <property type="match status" value="5"/>
</dbReference>
<evidence type="ECO:0000256" key="1">
    <source>
        <dbReference type="ARBA" id="ARBA00004123"/>
    </source>
</evidence>
<dbReference type="Proteomes" id="UP000007151">
    <property type="component" value="Unassembled WGS sequence"/>
</dbReference>
<evidence type="ECO:0000256" key="3">
    <source>
        <dbReference type="ARBA" id="ARBA00022737"/>
    </source>
</evidence>
<feature type="binding site" evidence="8">
    <location>
        <position position="7"/>
    </location>
    <ligand>
        <name>Zn(2+)</name>
        <dbReference type="ChEBI" id="CHEBI:29105"/>
    </ligand>
</feature>
<dbReference type="FunFam" id="3.30.160.60:FF:000100">
    <property type="entry name" value="Zinc finger 45-like"/>
    <property type="match status" value="1"/>
</dbReference>
<evidence type="ECO:0000256" key="8">
    <source>
        <dbReference type="PROSITE-ProRule" id="PRU01263"/>
    </source>
</evidence>
<keyword evidence="5 8" id="KW-0862">Zinc</keyword>
<dbReference type="eggNOG" id="KOG4831">
    <property type="taxonomic scope" value="Eukaryota"/>
</dbReference>
<gene>
    <name evidence="12" type="ORF">KGM_212670</name>
</gene>
<dbReference type="InterPro" id="IPR036236">
    <property type="entry name" value="Znf_C2H2_sf"/>
</dbReference>
<dbReference type="PROSITE" id="PS00028">
    <property type="entry name" value="ZINC_FINGER_C2H2_1"/>
    <property type="match status" value="8"/>
</dbReference>
<comment type="subcellular location">
    <subcellularLocation>
        <location evidence="1">Nucleus</location>
    </subcellularLocation>
</comment>
<dbReference type="SMART" id="SM00355">
    <property type="entry name" value="ZnF_C2H2"/>
    <property type="match status" value="10"/>
</dbReference>
<keyword evidence="4 7" id="KW-0863">Zinc-finger</keyword>
<dbReference type="eggNOG" id="KOG1952">
    <property type="taxonomic scope" value="Eukaryota"/>
</dbReference>
<dbReference type="Pfam" id="PF00096">
    <property type="entry name" value="zf-C2H2"/>
    <property type="match status" value="1"/>
</dbReference>
<protein>
    <submittedName>
        <fullName evidence="12">KRAB box and zinc finger C2H2 type domain-containing protein</fullName>
    </submittedName>
</protein>
<keyword evidence="6" id="KW-0539">Nucleus</keyword>
<dbReference type="Pfam" id="PF07776">
    <property type="entry name" value="zf-AD"/>
    <property type="match status" value="1"/>
</dbReference>
<accession>A0A212F6M7</accession>
<dbReference type="SUPFAM" id="SSF57667">
    <property type="entry name" value="beta-beta-alpha zinc fingers"/>
    <property type="match status" value="3"/>
</dbReference>
<feature type="domain" description="C2H2-type" evidence="10">
    <location>
        <begin position="334"/>
        <end position="362"/>
    </location>
</feature>
<evidence type="ECO:0000256" key="2">
    <source>
        <dbReference type="ARBA" id="ARBA00022723"/>
    </source>
</evidence>
<feature type="domain" description="ZAD" evidence="11">
    <location>
        <begin position="5"/>
        <end position="75"/>
    </location>
</feature>
<dbReference type="InParanoid" id="A0A212F6M7"/>
<evidence type="ECO:0000256" key="7">
    <source>
        <dbReference type="PROSITE-ProRule" id="PRU00042"/>
    </source>
</evidence>
<feature type="domain" description="C2H2-type" evidence="10">
    <location>
        <begin position="542"/>
        <end position="570"/>
    </location>
</feature>
<keyword evidence="2 8" id="KW-0479">Metal-binding</keyword>
<feature type="compositionally biased region" description="Basic residues" evidence="9">
    <location>
        <begin position="567"/>
        <end position="579"/>
    </location>
</feature>
<proteinExistence type="predicted"/>
<dbReference type="GO" id="GO:0000981">
    <property type="term" value="F:DNA-binding transcription factor activity, RNA polymerase II-specific"/>
    <property type="evidence" value="ECO:0007669"/>
    <property type="project" value="TreeGrafter"/>
</dbReference>
<keyword evidence="13" id="KW-1185">Reference proteome</keyword>
<evidence type="ECO:0000259" key="10">
    <source>
        <dbReference type="PROSITE" id="PS50157"/>
    </source>
</evidence>
<dbReference type="InterPro" id="IPR013087">
    <property type="entry name" value="Znf_C2H2_type"/>
</dbReference>
<reference evidence="12 13" key="1">
    <citation type="journal article" date="2011" name="Cell">
        <title>The monarch butterfly genome yields insights into long-distance migration.</title>
        <authorList>
            <person name="Zhan S."/>
            <person name="Merlin C."/>
            <person name="Boore J.L."/>
            <person name="Reppert S.M."/>
        </authorList>
    </citation>
    <scope>NUCLEOTIDE SEQUENCE [LARGE SCALE GENOMIC DNA]</scope>
    <source>
        <strain evidence="12">F-2</strain>
    </source>
</reference>
<dbReference type="GO" id="GO:0008270">
    <property type="term" value="F:zinc ion binding"/>
    <property type="evidence" value="ECO:0007669"/>
    <property type="project" value="UniProtKB-UniRule"/>
</dbReference>
<evidence type="ECO:0000256" key="4">
    <source>
        <dbReference type="ARBA" id="ARBA00022771"/>
    </source>
</evidence>
<keyword evidence="3" id="KW-0677">Repeat</keyword>
<dbReference type="GO" id="GO:0005634">
    <property type="term" value="C:nucleus"/>
    <property type="evidence" value="ECO:0007669"/>
    <property type="project" value="UniProtKB-SubCell"/>
</dbReference>
<feature type="domain" description="C2H2-type" evidence="10">
    <location>
        <begin position="226"/>
        <end position="249"/>
    </location>
</feature>
<dbReference type="eggNOG" id="KOG1721">
    <property type="taxonomic scope" value="Eukaryota"/>
</dbReference>
<name>A0A212F6M7_DANPL</name>
<organism evidence="12 13">
    <name type="scientific">Danaus plexippus plexippus</name>
    <dbReference type="NCBI Taxonomy" id="278856"/>
    <lineage>
        <taxon>Eukaryota</taxon>
        <taxon>Metazoa</taxon>
        <taxon>Ecdysozoa</taxon>
        <taxon>Arthropoda</taxon>
        <taxon>Hexapoda</taxon>
        <taxon>Insecta</taxon>
        <taxon>Pterygota</taxon>
        <taxon>Neoptera</taxon>
        <taxon>Endopterygota</taxon>
        <taxon>Lepidoptera</taxon>
        <taxon>Glossata</taxon>
        <taxon>Ditrysia</taxon>
        <taxon>Papilionoidea</taxon>
        <taxon>Nymphalidae</taxon>
        <taxon>Danainae</taxon>
        <taxon>Danaini</taxon>
        <taxon>Danaina</taxon>
        <taxon>Danaus</taxon>
        <taxon>Danaus</taxon>
    </lineage>
</organism>
<evidence type="ECO:0000313" key="13">
    <source>
        <dbReference type="Proteomes" id="UP000007151"/>
    </source>
</evidence>
<dbReference type="EMBL" id="AGBW02009994">
    <property type="protein sequence ID" value="OWR49387.1"/>
    <property type="molecule type" value="Genomic_DNA"/>
</dbReference>
<dbReference type="KEGG" id="dpl:KGM_212670"/>
<sequence>MSEIKLCRICLQTETKLYNVHQYQLKTYYDEVINNINSDMDDLPQYFCFECAYLLYKFHKFKEKCSIGYKILTEMLCRGPITNNTINDSYTFNSNMKPSLKIVNVFEINYTFKEEPKYEEIHTKVENVDTEIDNNVYTGEDNQDIDTNAKYIDSLNTEDELNIYEHKNPNESKSLHTYDNENDSKNGILRHKISLDEPFWKKHEMSEEEAQFKARAENDKYKSAPFKCTDCFKGFSKENILKRHRILRHNEIYKIECPFCHMRFKLNCFMQKHLRGHYTKYECRRCNVVYPLEGSALFHEEFHSGVIRTCRHCNEEFRHSSTYYSHLRTHKSEFVCCVCGSSFVSEAGLHQHKRIKHCDSVESPDDEEMNTFCTKCDISFESRPAYDEHLLHSIKHIEDIENDNEVVQDKRKKVLGKRMKEKITGQLSKKSRNMTKSERKSCKRRRQPRKPTTCHQCGKHFDTQAACMKHHVTEHPRTSFTAPHQRHICEICGASLAPGSVIAHQNMHSREKVHPCETCGKQFYTTISLKRHSVTHTGEKPFPCSLCDKRFTQSNSMKLHYRTFHLKQPYPKRNRRKKKMNDSMEESHSEDSSDVKTKKKTVHEQGVQASAITVQVISDTNSLFNFCG</sequence>
<feature type="domain" description="C2H2-type" evidence="10">
    <location>
        <begin position="308"/>
        <end position="335"/>
    </location>
</feature>
<evidence type="ECO:0000256" key="6">
    <source>
        <dbReference type="ARBA" id="ARBA00023242"/>
    </source>
</evidence>
<dbReference type="PANTHER" id="PTHR24394">
    <property type="entry name" value="ZINC FINGER PROTEIN"/>
    <property type="match status" value="1"/>
</dbReference>
<feature type="binding site" evidence="8">
    <location>
        <position position="51"/>
    </location>
    <ligand>
        <name>Zn(2+)</name>
        <dbReference type="ChEBI" id="CHEBI:29105"/>
    </ligand>
</feature>
<dbReference type="InterPro" id="IPR012934">
    <property type="entry name" value="Znf_AD"/>
</dbReference>
<dbReference type="Gene3D" id="3.30.160.60">
    <property type="entry name" value="Classic Zinc Finger"/>
    <property type="match status" value="4"/>
</dbReference>
<dbReference type="SMART" id="SM00868">
    <property type="entry name" value="zf-AD"/>
    <property type="match status" value="1"/>
</dbReference>
<feature type="region of interest" description="Disordered" evidence="9">
    <location>
        <begin position="427"/>
        <end position="455"/>
    </location>
</feature>
<evidence type="ECO:0000256" key="5">
    <source>
        <dbReference type="ARBA" id="ARBA00022833"/>
    </source>
</evidence>
<dbReference type="SUPFAM" id="SSF57716">
    <property type="entry name" value="Glucocorticoid receptor-like (DNA-binding domain)"/>
    <property type="match status" value="1"/>
</dbReference>
<feature type="domain" description="C2H2-type" evidence="10">
    <location>
        <begin position="514"/>
        <end position="541"/>
    </location>
</feature>
<dbReference type="AlphaFoldDB" id="A0A212F6M7"/>
<feature type="binding site" evidence="8">
    <location>
        <position position="48"/>
    </location>
    <ligand>
        <name>Zn(2+)</name>
        <dbReference type="ChEBI" id="CHEBI:29105"/>
    </ligand>
</feature>
<feature type="region of interest" description="Disordered" evidence="9">
    <location>
        <begin position="567"/>
        <end position="605"/>
    </location>
</feature>
<evidence type="ECO:0000256" key="9">
    <source>
        <dbReference type="SAM" id="MobiDB-lite"/>
    </source>
</evidence>
<feature type="binding site" evidence="8">
    <location>
        <position position="10"/>
    </location>
    <ligand>
        <name>Zn(2+)</name>
        <dbReference type="ChEBI" id="CHEBI:29105"/>
    </ligand>
</feature>
<dbReference type="PROSITE" id="PS51915">
    <property type="entry name" value="ZAD"/>
    <property type="match status" value="1"/>
</dbReference>
<comment type="caution">
    <text evidence="12">The sequence shown here is derived from an EMBL/GenBank/DDBJ whole genome shotgun (WGS) entry which is preliminary data.</text>
</comment>
<dbReference type="PANTHER" id="PTHR24394:SF29">
    <property type="entry name" value="MYONEURIN"/>
    <property type="match status" value="1"/>
</dbReference>
<evidence type="ECO:0000259" key="11">
    <source>
        <dbReference type="PROSITE" id="PS51915"/>
    </source>
</evidence>
<feature type="compositionally biased region" description="Basic and acidic residues" evidence="9">
    <location>
        <begin position="580"/>
        <end position="596"/>
    </location>
</feature>